<dbReference type="PANTHER" id="PTHR30469:SF20">
    <property type="entry name" value="EFFLUX RND TRANSPORTER PERIPLASMIC ADAPTOR SUBUNIT"/>
    <property type="match status" value="1"/>
</dbReference>
<dbReference type="OrthoDB" id="1185083at2"/>
<gene>
    <name evidence="6" type="ORF">ABT57_04975</name>
</gene>
<dbReference type="Gene3D" id="2.40.50.100">
    <property type="match status" value="1"/>
</dbReference>
<dbReference type="PANTHER" id="PTHR30469">
    <property type="entry name" value="MULTIDRUG RESISTANCE PROTEIN MDTA"/>
    <property type="match status" value="1"/>
</dbReference>
<dbReference type="SUPFAM" id="SSF111369">
    <property type="entry name" value="HlyD-like secretion proteins"/>
    <property type="match status" value="1"/>
</dbReference>
<comment type="subcellular location">
    <subcellularLocation>
        <location evidence="1">Cell envelope</location>
    </subcellularLocation>
</comment>
<protein>
    <submittedName>
        <fullName evidence="6">Hemolysin secretion protein D</fullName>
    </submittedName>
</protein>
<dbReference type="InterPro" id="IPR058627">
    <property type="entry name" value="MdtA-like_C"/>
</dbReference>
<dbReference type="EMBL" id="LDOU01000005">
    <property type="protein sequence ID" value="KLV10918.1"/>
    <property type="molecule type" value="Genomic_DNA"/>
</dbReference>
<comment type="caution">
    <text evidence="6">The sequence shown here is derived from an EMBL/GenBank/DDBJ whole genome shotgun (WGS) entry which is preliminary data.</text>
</comment>
<dbReference type="PROSITE" id="PS51257">
    <property type="entry name" value="PROKAR_LIPOPROTEIN"/>
    <property type="match status" value="1"/>
</dbReference>
<dbReference type="STRING" id="320778.ABT57_04975"/>
<dbReference type="GO" id="GO:1990281">
    <property type="term" value="C:efflux pump complex"/>
    <property type="evidence" value="ECO:0007669"/>
    <property type="project" value="TreeGrafter"/>
</dbReference>
<evidence type="ECO:0000313" key="7">
    <source>
        <dbReference type="Proteomes" id="UP000035909"/>
    </source>
</evidence>
<dbReference type="NCBIfam" id="TIGR01730">
    <property type="entry name" value="RND_mfp"/>
    <property type="match status" value="1"/>
</dbReference>
<dbReference type="InterPro" id="IPR058625">
    <property type="entry name" value="MdtA-like_BSH"/>
</dbReference>
<sequence length="358" mass="39510">MKKLPLAMLAALTLAGCDKPEIEPRTIVAPVNVTKVQIADVTSKMTFPAVAAAADKSSLSFRVNGEVSRILVRAGDRVKKGQLLARLDPTDYQLEVDDARAKFNVADSQYRRSAKLVKQGYLPQSQFDELKAQRDIAKARLDLARLRLTFTEMKAPFDGVISRVPVEQFENVQAGQMIMNLHLADAVDIIIQAPDMIYSQSTAVEVRETAPGVEVVLQDGTLYRAKLKEFTTEPDPTLGSFLVTLTMPMPSDRFILDGMPVEVKADAQKLKIYRQGEPVIPMEAIFNEDGDDLDKANKFVWVVNSDNTVTKRQVTTDKVVPQGVRLLSGLEEGEVIVVDGVNQLREGQEVRIVNGEAS</sequence>
<dbReference type="PATRIC" id="fig|320778.3.peg.1074"/>
<evidence type="ECO:0000313" key="6">
    <source>
        <dbReference type="EMBL" id="KLV10918.1"/>
    </source>
</evidence>
<keyword evidence="7" id="KW-1185">Reference proteome</keyword>
<evidence type="ECO:0000256" key="3">
    <source>
        <dbReference type="ARBA" id="ARBA00022448"/>
    </source>
</evidence>
<accession>A0A0J1HH39</accession>
<evidence type="ECO:0000256" key="2">
    <source>
        <dbReference type="ARBA" id="ARBA00009477"/>
    </source>
</evidence>
<feature type="domain" description="Multidrug resistance protein MdtA-like barrel-sandwich hybrid" evidence="4">
    <location>
        <begin position="60"/>
        <end position="178"/>
    </location>
</feature>
<dbReference type="Pfam" id="PF25967">
    <property type="entry name" value="RND-MFP_C"/>
    <property type="match status" value="1"/>
</dbReference>
<proteinExistence type="inferred from homology"/>
<organism evidence="6 7">
    <name type="scientific">Photobacterium ganghwense</name>
    <dbReference type="NCBI Taxonomy" id="320778"/>
    <lineage>
        <taxon>Bacteria</taxon>
        <taxon>Pseudomonadati</taxon>
        <taxon>Pseudomonadota</taxon>
        <taxon>Gammaproteobacteria</taxon>
        <taxon>Vibrionales</taxon>
        <taxon>Vibrionaceae</taxon>
        <taxon>Photobacterium</taxon>
    </lineage>
</organism>
<dbReference type="Proteomes" id="UP000035909">
    <property type="component" value="Unassembled WGS sequence"/>
</dbReference>
<evidence type="ECO:0000256" key="1">
    <source>
        <dbReference type="ARBA" id="ARBA00004196"/>
    </source>
</evidence>
<reference evidence="6 7" key="1">
    <citation type="submission" date="2015-05" db="EMBL/GenBank/DDBJ databases">
        <title>Photobacterium galathea sp. nov.</title>
        <authorList>
            <person name="Machado H."/>
            <person name="Gram L."/>
        </authorList>
    </citation>
    <scope>NUCLEOTIDE SEQUENCE [LARGE SCALE GENOMIC DNA]</scope>
    <source>
        <strain evidence="6 7">DSM 22954</strain>
    </source>
</reference>
<dbReference type="AlphaFoldDB" id="A0A0J1HH39"/>
<comment type="similarity">
    <text evidence="2">Belongs to the membrane fusion protein (MFP) (TC 8.A.1) family.</text>
</comment>
<dbReference type="Gene3D" id="2.40.30.170">
    <property type="match status" value="1"/>
</dbReference>
<evidence type="ECO:0000259" key="5">
    <source>
        <dbReference type="Pfam" id="PF25967"/>
    </source>
</evidence>
<dbReference type="RefSeq" id="WP_047884221.1">
    <property type="nucleotide sequence ID" value="NZ_CP071325.1"/>
</dbReference>
<dbReference type="Pfam" id="PF25917">
    <property type="entry name" value="BSH_RND"/>
    <property type="match status" value="1"/>
</dbReference>
<name>A0A0J1HH39_9GAMM</name>
<evidence type="ECO:0000259" key="4">
    <source>
        <dbReference type="Pfam" id="PF25917"/>
    </source>
</evidence>
<dbReference type="Gene3D" id="2.40.420.20">
    <property type="match status" value="1"/>
</dbReference>
<dbReference type="Gene3D" id="1.10.287.470">
    <property type="entry name" value="Helix hairpin bin"/>
    <property type="match status" value="1"/>
</dbReference>
<keyword evidence="3" id="KW-0813">Transport</keyword>
<dbReference type="GO" id="GO:0015562">
    <property type="term" value="F:efflux transmembrane transporter activity"/>
    <property type="evidence" value="ECO:0007669"/>
    <property type="project" value="TreeGrafter"/>
</dbReference>
<feature type="domain" description="Multidrug resistance protein MdtA-like C-terminal permuted SH3" evidence="5">
    <location>
        <begin position="295"/>
        <end position="342"/>
    </location>
</feature>
<dbReference type="InterPro" id="IPR006143">
    <property type="entry name" value="RND_pump_MFP"/>
</dbReference>